<dbReference type="PROSITE" id="PS51257">
    <property type="entry name" value="PROKAR_LIPOPROTEIN"/>
    <property type="match status" value="1"/>
</dbReference>
<dbReference type="PaxDb" id="55529-EKX41597"/>
<organism evidence="2">
    <name type="scientific">Guillardia theta (strain CCMP2712)</name>
    <name type="common">Cryptophyte</name>
    <dbReference type="NCBI Taxonomy" id="905079"/>
    <lineage>
        <taxon>Eukaryota</taxon>
        <taxon>Cryptophyceae</taxon>
        <taxon>Pyrenomonadales</taxon>
        <taxon>Geminigeraceae</taxon>
        <taxon>Guillardia</taxon>
    </lineage>
</organism>
<dbReference type="KEGG" id="gtt:GUITHDRAFT_141856"/>
<dbReference type="Proteomes" id="UP000011087">
    <property type="component" value="Unassembled WGS sequence"/>
</dbReference>
<dbReference type="GeneID" id="17298197"/>
<evidence type="ECO:0000256" key="1">
    <source>
        <dbReference type="SAM" id="MobiDB-lite"/>
    </source>
</evidence>
<dbReference type="EMBL" id="JH993022">
    <property type="protein sequence ID" value="EKX41597.1"/>
    <property type="molecule type" value="Genomic_DNA"/>
</dbReference>
<proteinExistence type="predicted"/>
<reference evidence="2 4" key="1">
    <citation type="journal article" date="2012" name="Nature">
        <title>Algal genomes reveal evolutionary mosaicism and the fate of nucleomorphs.</title>
        <authorList>
            <consortium name="DOE Joint Genome Institute"/>
            <person name="Curtis B.A."/>
            <person name="Tanifuji G."/>
            <person name="Burki F."/>
            <person name="Gruber A."/>
            <person name="Irimia M."/>
            <person name="Maruyama S."/>
            <person name="Arias M.C."/>
            <person name="Ball S.G."/>
            <person name="Gile G.H."/>
            <person name="Hirakawa Y."/>
            <person name="Hopkins J.F."/>
            <person name="Kuo A."/>
            <person name="Rensing S.A."/>
            <person name="Schmutz J."/>
            <person name="Symeonidi A."/>
            <person name="Elias M."/>
            <person name="Eveleigh R.J."/>
            <person name="Herman E.K."/>
            <person name="Klute M.J."/>
            <person name="Nakayama T."/>
            <person name="Obornik M."/>
            <person name="Reyes-Prieto A."/>
            <person name="Armbrust E.V."/>
            <person name="Aves S.J."/>
            <person name="Beiko R.G."/>
            <person name="Coutinho P."/>
            <person name="Dacks J.B."/>
            <person name="Durnford D.G."/>
            <person name="Fast N.M."/>
            <person name="Green B.R."/>
            <person name="Grisdale C.J."/>
            <person name="Hempel F."/>
            <person name="Henrissat B."/>
            <person name="Hoppner M.P."/>
            <person name="Ishida K."/>
            <person name="Kim E."/>
            <person name="Koreny L."/>
            <person name="Kroth P.G."/>
            <person name="Liu Y."/>
            <person name="Malik S.B."/>
            <person name="Maier U.G."/>
            <person name="McRose D."/>
            <person name="Mock T."/>
            <person name="Neilson J.A."/>
            <person name="Onodera N.T."/>
            <person name="Poole A.M."/>
            <person name="Pritham E.J."/>
            <person name="Richards T.A."/>
            <person name="Rocap G."/>
            <person name="Roy S.W."/>
            <person name="Sarai C."/>
            <person name="Schaack S."/>
            <person name="Shirato S."/>
            <person name="Slamovits C.H."/>
            <person name="Spencer D.F."/>
            <person name="Suzuki S."/>
            <person name="Worden A.Z."/>
            <person name="Zauner S."/>
            <person name="Barry K."/>
            <person name="Bell C."/>
            <person name="Bharti A.K."/>
            <person name="Crow J.A."/>
            <person name="Grimwood J."/>
            <person name="Kramer R."/>
            <person name="Lindquist E."/>
            <person name="Lucas S."/>
            <person name="Salamov A."/>
            <person name="McFadden G.I."/>
            <person name="Lane C.E."/>
            <person name="Keeling P.J."/>
            <person name="Gray M.W."/>
            <person name="Grigoriev I.V."/>
            <person name="Archibald J.M."/>
        </authorList>
    </citation>
    <scope>NUCLEOTIDE SEQUENCE</scope>
    <source>
        <strain evidence="2 4">CCMP2712</strain>
    </source>
</reference>
<dbReference type="EnsemblProtists" id="EKX41597">
    <property type="protein sequence ID" value="EKX41597"/>
    <property type="gene ID" value="GUITHDRAFT_141856"/>
</dbReference>
<dbReference type="RefSeq" id="XP_005828577.1">
    <property type="nucleotide sequence ID" value="XM_005828520.1"/>
</dbReference>
<keyword evidence="4" id="KW-1185">Reference proteome</keyword>
<feature type="region of interest" description="Disordered" evidence="1">
    <location>
        <begin position="72"/>
        <end position="94"/>
    </location>
</feature>
<name>L1IZS5_GUITC</name>
<evidence type="ECO:0000313" key="3">
    <source>
        <dbReference type="EnsemblProtists" id="EKX41597"/>
    </source>
</evidence>
<sequence>MNPRKKLKMSPQWSLVVSSCSCEEGRECFSPACSAVQKSYHDIMMRLEEEGEILPGTEERLAMIRSVSNSEIESVGAEERGENDNQDEVSPSGSDLLTCSSIYLPTERQGDPLKATQFGTQGLSGFDCCSSAAQGTFQSQQKNEMFNKSLLRSWMDPELARKCLLLAWWNVRRPHSAQEQLSEARTHGSYMDNEMNSCVRHPEHDAILKVFNMGHRLMLALNFSEYSLSLWESSGRIYYNSLNQHVLLDLFENEIEIKMKSIGGKYLTPVADVLHRMAYSTRIVGIDLQDIVKLATQCNTLEELQALLHESKLHVQTKHEHDNCSFVVEHACVNLGQKQTASALVPPICPRENRRRGAHFADTLDLCMFAPADSIPRLRAVDYFSDVVSKTPQICGHALSVERWLDTMQERCWAHVTVRRQMEVDMYYHVLVDFKILPKERLKIASQGISMLLFTGPSRFYKSLLMKERNFPVNLEEILKGACPSGPRRQGSNGCEATGESWWNDMSEGEILESMSISPRMRDPVQRNDFCLPFTSIQENHL</sequence>
<evidence type="ECO:0000313" key="4">
    <source>
        <dbReference type="Proteomes" id="UP000011087"/>
    </source>
</evidence>
<accession>L1IZS5</accession>
<dbReference type="AlphaFoldDB" id="L1IZS5"/>
<evidence type="ECO:0000313" key="2">
    <source>
        <dbReference type="EMBL" id="EKX41597.1"/>
    </source>
</evidence>
<gene>
    <name evidence="2" type="ORF">GUITHDRAFT_141856</name>
</gene>
<reference evidence="3" key="3">
    <citation type="submission" date="2016-03" db="UniProtKB">
        <authorList>
            <consortium name="EnsemblProtists"/>
        </authorList>
    </citation>
    <scope>IDENTIFICATION</scope>
</reference>
<dbReference type="HOGENOM" id="CLU_502953_0_0_1"/>
<reference evidence="4" key="2">
    <citation type="submission" date="2012-11" db="EMBL/GenBank/DDBJ databases">
        <authorList>
            <person name="Kuo A."/>
            <person name="Curtis B.A."/>
            <person name="Tanifuji G."/>
            <person name="Burki F."/>
            <person name="Gruber A."/>
            <person name="Irimia M."/>
            <person name="Maruyama S."/>
            <person name="Arias M.C."/>
            <person name="Ball S.G."/>
            <person name="Gile G.H."/>
            <person name="Hirakawa Y."/>
            <person name="Hopkins J.F."/>
            <person name="Rensing S.A."/>
            <person name="Schmutz J."/>
            <person name="Symeonidi A."/>
            <person name="Elias M."/>
            <person name="Eveleigh R.J."/>
            <person name="Herman E.K."/>
            <person name="Klute M.J."/>
            <person name="Nakayama T."/>
            <person name="Obornik M."/>
            <person name="Reyes-Prieto A."/>
            <person name="Armbrust E.V."/>
            <person name="Aves S.J."/>
            <person name="Beiko R.G."/>
            <person name="Coutinho P."/>
            <person name="Dacks J.B."/>
            <person name="Durnford D.G."/>
            <person name="Fast N.M."/>
            <person name="Green B.R."/>
            <person name="Grisdale C."/>
            <person name="Hempe F."/>
            <person name="Henrissat B."/>
            <person name="Hoppner M.P."/>
            <person name="Ishida K.-I."/>
            <person name="Kim E."/>
            <person name="Koreny L."/>
            <person name="Kroth P.G."/>
            <person name="Liu Y."/>
            <person name="Malik S.-B."/>
            <person name="Maier U.G."/>
            <person name="McRose D."/>
            <person name="Mock T."/>
            <person name="Neilson J.A."/>
            <person name="Onodera N.T."/>
            <person name="Poole A.M."/>
            <person name="Pritham E.J."/>
            <person name="Richards T.A."/>
            <person name="Rocap G."/>
            <person name="Roy S.W."/>
            <person name="Sarai C."/>
            <person name="Schaack S."/>
            <person name="Shirato S."/>
            <person name="Slamovits C.H."/>
            <person name="Spencer D.F."/>
            <person name="Suzuki S."/>
            <person name="Worden A.Z."/>
            <person name="Zauner S."/>
            <person name="Barry K."/>
            <person name="Bell C."/>
            <person name="Bharti A.K."/>
            <person name="Crow J.A."/>
            <person name="Grimwood J."/>
            <person name="Kramer R."/>
            <person name="Lindquist E."/>
            <person name="Lucas S."/>
            <person name="Salamov A."/>
            <person name="McFadden G.I."/>
            <person name="Lane C.E."/>
            <person name="Keeling P.J."/>
            <person name="Gray M.W."/>
            <person name="Grigoriev I.V."/>
            <person name="Archibald J.M."/>
        </authorList>
    </citation>
    <scope>NUCLEOTIDE SEQUENCE</scope>
    <source>
        <strain evidence="4">CCMP2712</strain>
    </source>
</reference>
<protein>
    <submittedName>
        <fullName evidence="2 3">Uncharacterized protein</fullName>
    </submittedName>
</protein>